<dbReference type="InterPro" id="IPR011333">
    <property type="entry name" value="SKP1/BTB/POZ_sf"/>
</dbReference>
<name>A0A9P3G618_9APHY</name>
<dbReference type="InterPro" id="IPR000210">
    <property type="entry name" value="BTB/POZ_dom"/>
</dbReference>
<dbReference type="PROSITE" id="PS50097">
    <property type="entry name" value="BTB"/>
    <property type="match status" value="1"/>
</dbReference>
<keyword evidence="4" id="KW-1185">Reference proteome</keyword>
<evidence type="ECO:0000256" key="1">
    <source>
        <dbReference type="SAM" id="MobiDB-lite"/>
    </source>
</evidence>
<sequence>MSTRVRSPSLEIIDAAEAPTKRRKVEPDGDDSALQRMAPAESGLGARSDDLWLDDGNMILQAKGMSLRVHRSVLTLRSEVFKALLNPTAVAQLETFEGCPVLPVEDHGDDLHDILHIVYYGSNSHWMNAERTPIPYADFRRVVYIAIKYQIKEVMDEARHRLSQVFPTDALSSWTISDTAHSAQLPVDVTYPDCIDVLHLARLLHMPHIVPLVLYVCCIMDDPDLLVDGVAYAGGAERAALAREDLRACLRGRAALVGEAAQTMRAFQALAAGTAPLPAQCTTRARCRQALLLLGLAAVDDRLYSDPSAIDSMDVWLETKEAQPNARPCKHCGSHLREVINKRREETWCKLGEIFGVQEWPAVKQLQQGDETIVIA</sequence>
<dbReference type="SUPFAM" id="SSF54695">
    <property type="entry name" value="POZ domain"/>
    <property type="match status" value="1"/>
</dbReference>
<evidence type="ECO:0000259" key="2">
    <source>
        <dbReference type="PROSITE" id="PS50097"/>
    </source>
</evidence>
<dbReference type="Pfam" id="PF00651">
    <property type="entry name" value="BTB"/>
    <property type="match status" value="1"/>
</dbReference>
<reference evidence="3 4" key="1">
    <citation type="submission" date="2021-08" db="EMBL/GenBank/DDBJ databases">
        <title>Draft Genome Sequence of Phanerochaete sordida strain YK-624.</title>
        <authorList>
            <person name="Mori T."/>
            <person name="Dohra H."/>
            <person name="Suzuki T."/>
            <person name="Kawagishi H."/>
            <person name="Hirai H."/>
        </authorList>
    </citation>
    <scope>NUCLEOTIDE SEQUENCE [LARGE SCALE GENOMIC DNA]</scope>
    <source>
        <strain evidence="3 4">YK-624</strain>
    </source>
</reference>
<dbReference type="Proteomes" id="UP000703269">
    <property type="component" value="Unassembled WGS sequence"/>
</dbReference>
<accession>A0A9P3G618</accession>
<feature type="region of interest" description="Disordered" evidence="1">
    <location>
        <begin position="1"/>
        <end position="40"/>
    </location>
</feature>
<evidence type="ECO:0000313" key="3">
    <source>
        <dbReference type="EMBL" id="GJE89902.1"/>
    </source>
</evidence>
<comment type="caution">
    <text evidence="3">The sequence shown here is derived from an EMBL/GenBank/DDBJ whole genome shotgun (WGS) entry which is preliminary data.</text>
</comment>
<feature type="domain" description="BTB" evidence="2">
    <location>
        <begin position="56"/>
        <end position="121"/>
    </location>
</feature>
<evidence type="ECO:0000313" key="4">
    <source>
        <dbReference type="Proteomes" id="UP000703269"/>
    </source>
</evidence>
<dbReference type="OrthoDB" id="3036049at2759"/>
<gene>
    <name evidence="3" type="ORF">PsYK624_060140</name>
</gene>
<proteinExistence type="predicted"/>
<dbReference type="Gene3D" id="3.30.710.10">
    <property type="entry name" value="Potassium Channel Kv1.1, Chain A"/>
    <property type="match status" value="1"/>
</dbReference>
<protein>
    <recommendedName>
        <fullName evidence="2">BTB domain-containing protein</fullName>
    </recommendedName>
</protein>
<dbReference type="EMBL" id="BPQB01000014">
    <property type="protein sequence ID" value="GJE89902.1"/>
    <property type="molecule type" value="Genomic_DNA"/>
</dbReference>
<organism evidence="3 4">
    <name type="scientific">Phanerochaete sordida</name>
    <dbReference type="NCBI Taxonomy" id="48140"/>
    <lineage>
        <taxon>Eukaryota</taxon>
        <taxon>Fungi</taxon>
        <taxon>Dikarya</taxon>
        <taxon>Basidiomycota</taxon>
        <taxon>Agaricomycotina</taxon>
        <taxon>Agaricomycetes</taxon>
        <taxon>Polyporales</taxon>
        <taxon>Phanerochaetaceae</taxon>
        <taxon>Phanerochaete</taxon>
    </lineage>
</organism>
<dbReference type="AlphaFoldDB" id="A0A9P3G618"/>